<evidence type="ECO:0000256" key="1">
    <source>
        <dbReference type="ARBA" id="ARBA00001966"/>
    </source>
</evidence>
<evidence type="ECO:0000256" key="3">
    <source>
        <dbReference type="ARBA" id="ARBA00022691"/>
    </source>
</evidence>
<dbReference type="PATRIC" id="fig|1156395.6.peg.1900"/>
<evidence type="ECO:0000259" key="7">
    <source>
        <dbReference type="PROSITE" id="PS51918"/>
    </source>
</evidence>
<gene>
    <name evidence="8" type="ORF">DBT_1888</name>
</gene>
<keyword evidence="9" id="KW-1185">Reference proteome</keyword>
<dbReference type="Gene3D" id="3.20.20.70">
    <property type="entry name" value="Aldolase class I"/>
    <property type="match status" value="1"/>
</dbReference>
<dbReference type="InterPro" id="IPR040084">
    <property type="entry name" value="GTPase_Obg"/>
</dbReference>
<dbReference type="Proteomes" id="UP000093080">
    <property type="component" value="Unassembled WGS sequence"/>
</dbReference>
<evidence type="ECO:0000256" key="5">
    <source>
        <dbReference type="ARBA" id="ARBA00023004"/>
    </source>
</evidence>
<comment type="caution">
    <text evidence="8">The sequence shown here is derived from an EMBL/GenBank/DDBJ whole genome shotgun (WGS) entry which is preliminary data.</text>
</comment>
<keyword evidence="2" id="KW-0004">4Fe-4S</keyword>
<dbReference type="InterPro" id="IPR013785">
    <property type="entry name" value="Aldolase_TIM"/>
</dbReference>
<keyword evidence="3" id="KW-0949">S-adenosyl-L-methionine</keyword>
<protein>
    <submittedName>
        <fullName evidence="8">Fe-S cluster-containing protein, radical SAM superfamily</fullName>
    </submittedName>
</protein>
<organism evidence="8 9">
    <name type="scientific">Dissulfuribacter thermophilus</name>
    <dbReference type="NCBI Taxonomy" id="1156395"/>
    <lineage>
        <taxon>Bacteria</taxon>
        <taxon>Pseudomonadati</taxon>
        <taxon>Thermodesulfobacteriota</taxon>
        <taxon>Dissulfuribacteria</taxon>
        <taxon>Dissulfuribacterales</taxon>
        <taxon>Dissulfuribacteraceae</taxon>
        <taxon>Dissulfuribacter</taxon>
    </lineage>
</organism>
<dbReference type="STRING" id="1156395.DBT_1888"/>
<dbReference type="PANTHER" id="PTHR43787:SF11">
    <property type="entry name" value="UPF0026 PROTEIN SLR1464"/>
    <property type="match status" value="1"/>
</dbReference>
<evidence type="ECO:0000256" key="6">
    <source>
        <dbReference type="ARBA" id="ARBA00023014"/>
    </source>
</evidence>
<keyword evidence="5" id="KW-0408">Iron</keyword>
<reference evidence="8 9" key="1">
    <citation type="submission" date="2016-06" db="EMBL/GenBank/DDBJ databases">
        <title>Respiratory ammonification of nitrate coupled to the oxidation of elemental sulfur in deep-sea autotrophic thermophilic bacteria.</title>
        <authorList>
            <person name="Slobodkina G.B."/>
            <person name="Mardanov A.V."/>
            <person name="Ravin N.V."/>
            <person name="Frolova A.A."/>
            <person name="Viryasiv M.B."/>
            <person name="Chernyh N.A."/>
            <person name="Bonch-Osmolovskaya E.A."/>
            <person name="Slobodkin A.I."/>
        </authorList>
    </citation>
    <scope>NUCLEOTIDE SEQUENCE [LARGE SCALE GENOMIC DNA]</scope>
    <source>
        <strain evidence="8 9">S69</strain>
    </source>
</reference>
<dbReference type="RefSeq" id="WP_067619378.1">
    <property type="nucleotide sequence ID" value="NZ_MAGO01000009.1"/>
</dbReference>
<keyword evidence="6" id="KW-0411">Iron-sulfur</keyword>
<evidence type="ECO:0000256" key="2">
    <source>
        <dbReference type="ARBA" id="ARBA00022485"/>
    </source>
</evidence>
<dbReference type="OrthoDB" id="9800840at2"/>
<dbReference type="SFLD" id="SFLDS00029">
    <property type="entry name" value="Radical_SAM"/>
    <property type="match status" value="1"/>
</dbReference>
<dbReference type="PROSITE" id="PS51918">
    <property type="entry name" value="RADICAL_SAM"/>
    <property type="match status" value="1"/>
</dbReference>
<dbReference type="Pfam" id="PF04055">
    <property type="entry name" value="Radical_SAM"/>
    <property type="match status" value="1"/>
</dbReference>
<dbReference type="CDD" id="cd01335">
    <property type="entry name" value="Radical_SAM"/>
    <property type="match status" value="1"/>
</dbReference>
<dbReference type="AlphaFoldDB" id="A0A1B9F4G6"/>
<dbReference type="GO" id="GO:0003824">
    <property type="term" value="F:catalytic activity"/>
    <property type="evidence" value="ECO:0007669"/>
    <property type="project" value="InterPro"/>
</dbReference>
<comment type="cofactor">
    <cofactor evidence="1">
        <name>[4Fe-4S] cluster</name>
        <dbReference type="ChEBI" id="CHEBI:49883"/>
    </cofactor>
</comment>
<dbReference type="InterPro" id="IPR007197">
    <property type="entry name" value="rSAM"/>
</dbReference>
<dbReference type="EMBL" id="MAGO01000009">
    <property type="protein sequence ID" value="OCC14828.1"/>
    <property type="molecule type" value="Genomic_DNA"/>
</dbReference>
<feature type="domain" description="Radical SAM core" evidence="7">
    <location>
        <begin position="16"/>
        <end position="248"/>
    </location>
</feature>
<evidence type="ECO:0000313" key="8">
    <source>
        <dbReference type="EMBL" id="OCC14828.1"/>
    </source>
</evidence>
<accession>A0A1B9F4G6</accession>
<dbReference type="InterPro" id="IPR058240">
    <property type="entry name" value="rSAM_sf"/>
</dbReference>
<proteinExistence type="predicted"/>
<dbReference type="GO" id="GO:0046872">
    <property type="term" value="F:metal ion binding"/>
    <property type="evidence" value="ECO:0007669"/>
    <property type="project" value="UniProtKB-KW"/>
</dbReference>
<keyword evidence="4" id="KW-0479">Metal-binding</keyword>
<dbReference type="PANTHER" id="PTHR43787">
    <property type="entry name" value="FEMO COFACTOR BIOSYNTHESIS PROTEIN NIFB-RELATED"/>
    <property type="match status" value="1"/>
</dbReference>
<sequence length="314" mass="35105">MSKNTGKLIFGPVPSRRLGRSLGVDILPLKTCNLNCIYCELGPTNAYTTEFVDLVPPKAIETAFLNYISKECATFDVVTITASGEPTLHSELGEIIETIKKNIDKPVAVLTNATTLPLPWVREALSKADLVLPSLDAASEETFRRINRPAKGIELAPIIKGLIKFREEYRGRLLLEILFVKDVNDSPEEIEALLKYTQQICPDEIQINTVARPPAVGWASPVGPDKLEEIAKLFGENARVITSYMGSKERVSSAPEEDELLEMIKRRPLSRDDFETLFGPYEKYALEKVGGLVEKGIIERRLLNNKEFYLVRAK</sequence>
<evidence type="ECO:0000256" key="4">
    <source>
        <dbReference type="ARBA" id="ARBA00022723"/>
    </source>
</evidence>
<dbReference type="GO" id="GO:0051539">
    <property type="term" value="F:4 iron, 4 sulfur cluster binding"/>
    <property type="evidence" value="ECO:0007669"/>
    <property type="project" value="UniProtKB-KW"/>
</dbReference>
<evidence type="ECO:0000313" key="9">
    <source>
        <dbReference type="Proteomes" id="UP000093080"/>
    </source>
</evidence>
<dbReference type="SUPFAM" id="SSF102114">
    <property type="entry name" value="Radical SAM enzymes"/>
    <property type="match status" value="1"/>
</dbReference>
<name>A0A1B9F4G6_9BACT</name>
<dbReference type="SFLD" id="SFLDG01083">
    <property type="entry name" value="Uncharacterised_Radical_SAM_Su"/>
    <property type="match status" value="1"/>
</dbReference>